<protein>
    <recommendedName>
        <fullName evidence="1">1-phosphatidylinositol-3-phosphate 5-kinase</fullName>
        <ecNumber evidence="1">2.7.1.150</ecNumber>
    </recommendedName>
</protein>
<evidence type="ECO:0000256" key="4">
    <source>
        <dbReference type="ARBA" id="ARBA00022741"/>
    </source>
</evidence>
<dbReference type="InterPro" id="IPR027484">
    <property type="entry name" value="PInositol-4-P-5-kinase_N"/>
</dbReference>
<dbReference type="SUPFAM" id="SSF56104">
    <property type="entry name" value="SAICAR synthase-like"/>
    <property type="match status" value="1"/>
</dbReference>
<dbReference type="PANTHER" id="PTHR45748">
    <property type="entry name" value="1-PHOSPHATIDYLINOSITOL 3-PHOSPHATE 5-KINASE-RELATED"/>
    <property type="match status" value="1"/>
</dbReference>
<dbReference type="PROSITE" id="PS50178">
    <property type="entry name" value="ZF_FYVE"/>
    <property type="match status" value="1"/>
</dbReference>
<evidence type="ECO:0000259" key="11">
    <source>
        <dbReference type="PROSITE" id="PS50178"/>
    </source>
</evidence>
<keyword evidence="5 9" id="KW-0863">Zinc-finger</keyword>
<gene>
    <name evidence="13" type="ORF">SteCoe_18306</name>
</gene>
<accession>A0A1R2BX00</accession>
<dbReference type="GO" id="GO:0005524">
    <property type="term" value="F:ATP binding"/>
    <property type="evidence" value="ECO:0007669"/>
    <property type="project" value="UniProtKB-UniRule"/>
</dbReference>
<keyword evidence="6 10" id="KW-0418">Kinase</keyword>
<dbReference type="CDD" id="cd17300">
    <property type="entry name" value="PIPKc_PIKfyve"/>
    <property type="match status" value="1"/>
</dbReference>
<dbReference type="InterPro" id="IPR000306">
    <property type="entry name" value="Znf_FYVE"/>
</dbReference>
<dbReference type="InterPro" id="IPR013083">
    <property type="entry name" value="Znf_RING/FYVE/PHD"/>
</dbReference>
<dbReference type="SMART" id="SM00330">
    <property type="entry name" value="PIPKc"/>
    <property type="match status" value="1"/>
</dbReference>
<dbReference type="GO" id="GO:0046488">
    <property type="term" value="P:phosphatidylinositol metabolic process"/>
    <property type="evidence" value="ECO:0007669"/>
    <property type="project" value="UniProtKB-UniRule"/>
</dbReference>
<dbReference type="Gene3D" id="3.30.40.10">
    <property type="entry name" value="Zinc/RING finger domain, C3HC4 (zinc finger)"/>
    <property type="match status" value="1"/>
</dbReference>
<reference evidence="13 14" key="1">
    <citation type="submission" date="2016-11" db="EMBL/GenBank/DDBJ databases">
        <title>The macronuclear genome of Stentor coeruleus: a giant cell with tiny introns.</title>
        <authorList>
            <person name="Slabodnick M."/>
            <person name="Ruby J.G."/>
            <person name="Reiff S.B."/>
            <person name="Swart E.C."/>
            <person name="Gosai S."/>
            <person name="Prabakaran S."/>
            <person name="Witkowska E."/>
            <person name="Larue G.E."/>
            <person name="Fisher S."/>
            <person name="Freeman R.M."/>
            <person name="Gunawardena J."/>
            <person name="Chu W."/>
            <person name="Stover N.A."/>
            <person name="Gregory B.D."/>
            <person name="Nowacki M."/>
            <person name="Derisi J."/>
            <person name="Roy S.W."/>
            <person name="Marshall W.F."/>
            <person name="Sood P."/>
        </authorList>
    </citation>
    <scope>NUCLEOTIDE SEQUENCE [LARGE SCALE GENOMIC DNA]</scope>
    <source>
        <strain evidence="13">WM001</strain>
    </source>
</reference>
<proteinExistence type="predicted"/>
<evidence type="ECO:0000259" key="12">
    <source>
        <dbReference type="PROSITE" id="PS51455"/>
    </source>
</evidence>
<evidence type="ECO:0000256" key="10">
    <source>
        <dbReference type="PROSITE-ProRule" id="PRU00781"/>
    </source>
</evidence>
<dbReference type="InterPro" id="IPR027483">
    <property type="entry name" value="PInositol-4-P-4/5-kinase_C_sf"/>
</dbReference>
<evidence type="ECO:0000256" key="3">
    <source>
        <dbReference type="ARBA" id="ARBA00022723"/>
    </source>
</evidence>
<dbReference type="EMBL" id="MPUH01000387">
    <property type="protein sequence ID" value="OMJ81251.1"/>
    <property type="molecule type" value="Genomic_DNA"/>
</dbReference>
<dbReference type="InterPro" id="IPR002423">
    <property type="entry name" value="Cpn60/GroEL/TCP-1"/>
</dbReference>
<dbReference type="Gene3D" id="3.30.810.10">
    <property type="entry name" value="2-Layer Sandwich"/>
    <property type="match status" value="1"/>
</dbReference>
<keyword evidence="7" id="KW-0862">Zinc</keyword>
<dbReference type="InterPro" id="IPR002498">
    <property type="entry name" value="PInositol-4-P-4/5-kinase_core"/>
</dbReference>
<dbReference type="SMART" id="SM00064">
    <property type="entry name" value="FYVE"/>
    <property type="match status" value="1"/>
</dbReference>
<dbReference type="Gene3D" id="3.30.800.10">
    <property type="entry name" value="Phosphatidylinositol Phosphate Kinase II Beta"/>
    <property type="match status" value="1"/>
</dbReference>
<dbReference type="SUPFAM" id="SSF52029">
    <property type="entry name" value="GroEL apical domain-like"/>
    <property type="match status" value="1"/>
</dbReference>
<keyword evidence="4 10" id="KW-0547">Nucleotide-binding</keyword>
<keyword evidence="2 10" id="KW-0808">Transferase</keyword>
<dbReference type="AlphaFoldDB" id="A0A1R2BX00"/>
<evidence type="ECO:0000256" key="6">
    <source>
        <dbReference type="ARBA" id="ARBA00022777"/>
    </source>
</evidence>
<evidence type="ECO:0000313" key="14">
    <source>
        <dbReference type="Proteomes" id="UP000187209"/>
    </source>
</evidence>
<dbReference type="InterPro" id="IPR011011">
    <property type="entry name" value="Znf_FYVE_PHD"/>
</dbReference>
<dbReference type="Pfam" id="PF01363">
    <property type="entry name" value="FYVE"/>
    <property type="match status" value="1"/>
</dbReference>
<dbReference type="Gene3D" id="3.50.7.10">
    <property type="entry name" value="GroEL"/>
    <property type="match status" value="1"/>
</dbReference>
<evidence type="ECO:0000256" key="8">
    <source>
        <dbReference type="ARBA" id="ARBA00022840"/>
    </source>
</evidence>
<feature type="domain" description="FYVE-type" evidence="11">
    <location>
        <begin position="3"/>
        <end position="61"/>
    </location>
</feature>
<evidence type="ECO:0000256" key="7">
    <source>
        <dbReference type="ARBA" id="ARBA00022833"/>
    </source>
</evidence>
<dbReference type="EC" id="2.7.1.150" evidence="1"/>
<dbReference type="GO" id="GO:0000285">
    <property type="term" value="F:1-phosphatidylinositol-3-phosphate 5-kinase activity"/>
    <property type="evidence" value="ECO:0007669"/>
    <property type="project" value="UniProtKB-EC"/>
</dbReference>
<dbReference type="SUPFAM" id="SSF57903">
    <property type="entry name" value="FYVE/PHD zinc finger"/>
    <property type="match status" value="1"/>
</dbReference>
<evidence type="ECO:0000256" key="9">
    <source>
        <dbReference type="PROSITE-ProRule" id="PRU00091"/>
    </source>
</evidence>
<dbReference type="PANTHER" id="PTHR45748:SF7">
    <property type="entry name" value="1-PHOSPHATIDYLINOSITOL 3-PHOSPHATE 5-KINASE-RELATED"/>
    <property type="match status" value="1"/>
</dbReference>
<dbReference type="Pfam" id="PF00118">
    <property type="entry name" value="Cpn60_TCP1"/>
    <property type="match status" value="1"/>
</dbReference>
<dbReference type="Proteomes" id="UP000187209">
    <property type="component" value="Unassembled WGS sequence"/>
</dbReference>
<dbReference type="InterPro" id="IPR044769">
    <property type="entry name" value="PIKfyve_PIPKc"/>
</dbReference>
<dbReference type="Pfam" id="PF01504">
    <property type="entry name" value="PIP5K"/>
    <property type="match status" value="1"/>
</dbReference>
<keyword evidence="14" id="KW-1185">Reference proteome</keyword>
<evidence type="ECO:0000256" key="1">
    <source>
        <dbReference type="ARBA" id="ARBA00012009"/>
    </source>
</evidence>
<evidence type="ECO:0000313" key="13">
    <source>
        <dbReference type="EMBL" id="OMJ81251.1"/>
    </source>
</evidence>
<name>A0A1R2BX00_9CILI</name>
<dbReference type="InterPro" id="IPR027409">
    <property type="entry name" value="GroEL-like_apical_dom_sf"/>
</dbReference>
<sequence length="1082" mass="126892">MPDVNAKACYKCEKQFNSFRRRHHCRYCGLLFCTKCSKTDVILKNGVKLDRTCDKCLGVLAMPEIKNPQPLAQYPYFPKDNSVFIEEDPDDIITEPANDANIDLQYLFNDDIEYNVDNLELGDFANTEELENYLIFRCKENLKDAKAEDWTECLSMTIKDVVKNIKPSKKDAMNLNKYLRIVGFPVEDKCRFFKGIVFKRQLANKRMPNKIRNPRILILVGSTGYFLGDKKIVMLQKIIEQEDNYVKILVDLIKNHIKPDLILLENSMPFNILDELMKLGISVLLNVKKKILKLVSRLTSAKILNSINQSLYENSNYLGSCVEFWQQKINNDTYCFFQANEGSNLCGSVLFNPLGVDKKVLKAIIMRLCVQYRSILLEKTLLSLFSIQKINYEDFHSSGSSFVHVSTCRGKMCSRPKIHSIEYYSKNGKSLGDFIKYSLSNVLEKCENLCEKKLFDHKYYYYKNKGRVKITYSKQDEHFSTLQIYRECLVCSKKTQTQKLSDLAWKFSFNKFIDNFFHTGLLSHSTCSHNFYTKGKFVFALANLSINISYEKTNNYYIYKDIEYNPIIIQTLFEEKWKELLDSGKSLLMELKPKKECFFNLSLYNFSEENCLEDGALINMAIRAVEQSFMNVEDNYISIKSQNPQDYLEVEYLKKTFFSHISNLVVHLEGAMELLDNIETRKTIKDIEKGPLEFSVSKYYEIPCLLSKITDKFDLLKDKNFRYLQEGIPGFYNKDMKFAVNVEEDDTLSIIAYALSSNEYFDVMEEYEDNTDDIYERIESDLLAAKDEHFTFSDENYDNDGFSSDIQRESFKEIYGDSISVKLVAYFYKQFHGMRHFYSGTHKDFLLSIAQAKREELHLGKSKAYFKVSVDERYIIKFIGERQFRMFTDFAPNYFRHCCKNKFHNMPSCLAKILGAFSIQIKNHSTNKTRQEYILINENLTYKQPKNILIYDLKGTINKRRKVQEGDEKTKMDLNYVEFTEGLPIILKADDKKRLDAEIWNDTLFLSQQNIVDYSLLLILNTEKKIINYGIIDYMEQYTFERAIESKYKSVVGTEVPTIIYPKEYKNRFRQHMIQMYFMSVE</sequence>
<dbReference type="OrthoDB" id="313590at2759"/>
<comment type="caution">
    <text evidence="13">The sequence shown here is derived from an EMBL/GenBank/DDBJ whole genome shotgun (WGS) entry which is preliminary data.</text>
</comment>
<evidence type="ECO:0000256" key="2">
    <source>
        <dbReference type="ARBA" id="ARBA00022679"/>
    </source>
</evidence>
<organism evidence="13 14">
    <name type="scientific">Stentor coeruleus</name>
    <dbReference type="NCBI Taxonomy" id="5963"/>
    <lineage>
        <taxon>Eukaryota</taxon>
        <taxon>Sar</taxon>
        <taxon>Alveolata</taxon>
        <taxon>Ciliophora</taxon>
        <taxon>Postciliodesmatophora</taxon>
        <taxon>Heterotrichea</taxon>
        <taxon>Heterotrichida</taxon>
        <taxon>Stentoridae</taxon>
        <taxon>Stentor</taxon>
    </lineage>
</organism>
<evidence type="ECO:0000256" key="5">
    <source>
        <dbReference type="ARBA" id="ARBA00022771"/>
    </source>
</evidence>
<dbReference type="PROSITE" id="PS51455">
    <property type="entry name" value="PIPK"/>
    <property type="match status" value="1"/>
</dbReference>
<keyword evidence="8 10" id="KW-0067">ATP-binding</keyword>
<dbReference type="InterPro" id="IPR017455">
    <property type="entry name" value="Znf_FYVE-rel"/>
</dbReference>
<keyword evidence="3" id="KW-0479">Metal-binding</keyword>
<dbReference type="GO" id="GO:0008270">
    <property type="term" value="F:zinc ion binding"/>
    <property type="evidence" value="ECO:0007669"/>
    <property type="project" value="UniProtKB-KW"/>
</dbReference>
<feature type="domain" description="PIPK" evidence="12">
    <location>
        <begin position="753"/>
        <end position="1077"/>
    </location>
</feature>